<keyword evidence="5" id="KW-1185">Reference proteome</keyword>
<evidence type="ECO:0000313" key="5">
    <source>
        <dbReference type="Proteomes" id="UP001206312"/>
    </source>
</evidence>
<proteinExistence type="predicted"/>
<dbReference type="InterPro" id="IPR020084">
    <property type="entry name" value="NUDIX_hydrolase_CS"/>
</dbReference>
<dbReference type="PANTHER" id="PTHR10885">
    <property type="entry name" value="ISOPENTENYL-DIPHOSPHATE DELTA-ISOMERASE"/>
    <property type="match status" value="1"/>
</dbReference>
<dbReference type="CDD" id="cd04692">
    <property type="entry name" value="NUDIX_Hydrolase"/>
    <property type="match status" value="1"/>
</dbReference>
<evidence type="ECO:0000259" key="3">
    <source>
        <dbReference type="PROSITE" id="PS51462"/>
    </source>
</evidence>
<dbReference type="InterPro" id="IPR000086">
    <property type="entry name" value="NUDIX_hydrolase_dom"/>
</dbReference>
<dbReference type="RefSeq" id="WP_252742342.1">
    <property type="nucleotide sequence ID" value="NZ_JAMXIB010000017.1"/>
</dbReference>
<dbReference type="InterPro" id="IPR015797">
    <property type="entry name" value="NUDIX_hydrolase-like_dom_sf"/>
</dbReference>
<accession>A0ABT1B294</accession>
<gene>
    <name evidence="4" type="ORF">NG653_13990</name>
</gene>
<evidence type="ECO:0000256" key="2">
    <source>
        <dbReference type="SAM" id="MobiDB-lite"/>
    </source>
</evidence>
<dbReference type="PROSITE" id="PS51462">
    <property type="entry name" value="NUDIX"/>
    <property type="match status" value="1"/>
</dbReference>
<feature type="domain" description="Nudix hydrolase" evidence="3">
    <location>
        <begin position="29"/>
        <end position="171"/>
    </location>
</feature>
<protein>
    <submittedName>
        <fullName evidence="4">NUDIX domain-containing protein</fullName>
    </submittedName>
</protein>
<reference evidence="4 5" key="1">
    <citation type="submission" date="2022-06" db="EMBL/GenBank/DDBJ databases">
        <authorList>
            <person name="Xuan X."/>
        </authorList>
    </citation>
    <scope>NUCLEOTIDE SEQUENCE [LARGE SCALE GENOMIC DNA]</scope>
    <source>
        <strain evidence="4 5">2V75</strain>
    </source>
</reference>
<dbReference type="EMBL" id="JAMXIB010000017">
    <property type="protein sequence ID" value="MCO5725970.1"/>
    <property type="molecule type" value="Genomic_DNA"/>
</dbReference>
<sequence>MEEHLEIWDPSGVPTGKTAPKSEVHREGWFHPTVHIWFYTPTGKVLLQKRGPGKETFPGLWDVSVAGHVQAGETPMEAAIREVKEEIGLEIAPTALAFLGRFKSEQAHPGGIVDREFQYSYLSQLTVPLDALVPQAGEVEALEVKPLIQFAEEAWGLARPGHYVPHSGAYYGEVVRAIKSRL</sequence>
<evidence type="ECO:0000256" key="1">
    <source>
        <dbReference type="ARBA" id="ARBA00022801"/>
    </source>
</evidence>
<feature type="region of interest" description="Disordered" evidence="2">
    <location>
        <begin position="1"/>
        <end position="20"/>
    </location>
</feature>
<dbReference type="SUPFAM" id="SSF55811">
    <property type="entry name" value="Nudix"/>
    <property type="match status" value="1"/>
</dbReference>
<dbReference type="Gene3D" id="3.90.79.10">
    <property type="entry name" value="Nucleoside Triphosphate Pyrophosphohydrolase"/>
    <property type="match status" value="1"/>
</dbReference>
<comment type="caution">
    <text evidence="4">The sequence shown here is derived from an EMBL/GenBank/DDBJ whole genome shotgun (WGS) entry which is preliminary data.</text>
</comment>
<name>A0ABT1B294_9FLAO</name>
<dbReference type="Pfam" id="PF00293">
    <property type="entry name" value="NUDIX"/>
    <property type="match status" value="1"/>
</dbReference>
<dbReference type="PANTHER" id="PTHR10885:SF0">
    <property type="entry name" value="ISOPENTENYL-DIPHOSPHATE DELTA-ISOMERASE"/>
    <property type="match status" value="1"/>
</dbReference>
<dbReference type="PROSITE" id="PS00893">
    <property type="entry name" value="NUDIX_BOX"/>
    <property type="match status" value="1"/>
</dbReference>
<organism evidence="4 5">
    <name type="scientific">Robiginitalea marina</name>
    <dbReference type="NCBI Taxonomy" id="2954105"/>
    <lineage>
        <taxon>Bacteria</taxon>
        <taxon>Pseudomonadati</taxon>
        <taxon>Bacteroidota</taxon>
        <taxon>Flavobacteriia</taxon>
        <taxon>Flavobacteriales</taxon>
        <taxon>Flavobacteriaceae</taxon>
        <taxon>Robiginitalea</taxon>
    </lineage>
</organism>
<dbReference type="Proteomes" id="UP001206312">
    <property type="component" value="Unassembled WGS sequence"/>
</dbReference>
<keyword evidence="1" id="KW-0378">Hydrolase</keyword>
<evidence type="ECO:0000313" key="4">
    <source>
        <dbReference type="EMBL" id="MCO5725970.1"/>
    </source>
</evidence>